<dbReference type="OrthoDB" id="19419at2759"/>
<dbReference type="Gene3D" id="3.30.1120.90">
    <property type="entry name" value="Nucleosome assembly protein"/>
    <property type="match status" value="1"/>
</dbReference>
<name>T1KBD1_TETUR</name>
<feature type="compositionally biased region" description="Acidic residues" evidence="3">
    <location>
        <begin position="312"/>
        <end position="361"/>
    </location>
</feature>
<organism evidence="4 5">
    <name type="scientific">Tetranychus urticae</name>
    <name type="common">Two-spotted spider mite</name>
    <dbReference type="NCBI Taxonomy" id="32264"/>
    <lineage>
        <taxon>Eukaryota</taxon>
        <taxon>Metazoa</taxon>
        <taxon>Ecdysozoa</taxon>
        <taxon>Arthropoda</taxon>
        <taxon>Chelicerata</taxon>
        <taxon>Arachnida</taxon>
        <taxon>Acari</taxon>
        <taxon>Acariformes</taxon>
        <taxon>Trombidiformes</taxon>
        <taxon>Prostigmata</taxon>
        <taxon>Eleutherengona</taxon>
        <taxon>Raphignathae</taxon>
        <taxon>Tetranychoidea</taxon>
        <taxon>Tetranychidae</taxon>
        <taxon>Tetranychus</taxon>
    </lineage>
</organism>
<dbReference type="Pfam" id="PF00956">
    <property type="entry name" value="NAP"/>
    <property type="match status" value="1"/>
</dbReference>
<accession>T1KBD1</accession>
<evidence type="ECO:0000256" key="1">
    <source>
        <dbReference type="ARBA" id="ARBA00009947"/>
    </source>
</evidence>
<dbReference type="HOGENOM" id="CLU_051687_4_0_1"/>
<evidence type="ECO:0000256" key="3">
    <source>
        <dbReference type="SAM" id="MobiDB-lite"/>
    </source>
</evidence>
<evidence type="ECO:0000313" key="4">
    <source>
        <dbReference type="EnsemblMetazoa" id="tetur08g03660.1"/>
    </source>
</evidence>
<dbReference type="GO" id="GO:0005634">
    <property type="term" value="C:nucleus"/>
    <property type="evidence" value="ECO:0007669"/>
    <property type="project" value="InterPro"/>
</dbReference>
<reference evidence="5" key="1">
    <citation type="submission" date="2011-08" db="EMBL/GenBank/DDBJ databases">
        <authorList>
            <person name="Rombauts S."/>
        </authorList>
    </citation>
    <scope>NUCLEOTIDE SEQUENCE</scope>
    <source>
        <strain evidence="5">London</strain>
    </source>
</reference>
<dbReference type="Proteomes" id="UP000015104">
    <property type="component" value="Unassembled WGS sequence"/>
</dbReference>
<feature type="compositionally biased region" description="Basic and acidic residues" evidence="3">
    <location>
        <begin position="34"/>
        <end position="52"/>
    </location>
</feature>
<evidence type="ECO:0000313" key="5">
    <source>
        <dbReference type="Proteomes" id="UP000015104"/>
    </source>
</evidence>
<keyword evidence="5" id="KW-1185">Reference proteome</keyword>
<feature type="compositionally biased region" description="Polar residues" evidence="3">
    <location>
        <begin position="1"/>
        <end position="17"/>
    </location>
</feature>
<feature type="region of interest" description="Disordered" evidence="3">
    <location>
        <begin position="283"/>
        <end position="361"/>
    </location>
</feature>
<reference evidence="4" key="2">
    <citation type="submission" date="2015-06" db="UniProtKB">
        <authorList>
            <consortium name="EnsemblMetazoa"/>
        </authorList>
    </citation>
    <scope>IDENTIFICATION</scope>
</reference>
<evidence type="ECO:0000256" key="2">
    <source>
        <dbReference type="RuleBase" id="RU003876"/>
    </source>
</evidence>
<dbReference type="SUPFAM" id="SSF143113">
    <property type="entry name" value="NAP-like"/>
    <property type="match status" value="1"/>
</dbReference>
<dbReference type="InterPro" id="IPR002164">
    <property type="entry name" value="NAP_family"/>
</dbReference>
<dbReference type="STRING" id="32264.T1KBD1"/>
<gene>
    <name evidence="4" type="primary">107362445</name>
</gene>
<dbReference type="InterPro" id="IPR037231">
    <property type="entry name" value="NAP-like_sf"/>
</dbReference>
<dbReference type="PANTHER" id="PTHR11875">
    <property type="entry name" value="TESTIS-SPECIFIC Y-ENCODED PROTEIN"/>
    <property type="match status" value="1"/>
</dbReference>
<feature type="compositionally biased region" description="Acidic residues" evidence="3">
    <location>
        <begin position="284"/>
        <end position="305"/>
    </location>
</feature>
<proteinExistence type="inferred from homology"/>
<dbReference type="GO" id="GO:0006334">
    <property type="term" value="P:nucleosome assembly"/>
    <property type="evidence" value="ECO:0007669"/>
    <property type="project" value="InterPro"/>
</dbReference>
<dbReference type="Gene3D" id="1.20.5.1500">
    <property type="match status" value="1"/>
</dbReference>
<feature type="region of interest" description="Disordered" evidence="3">
    <location>
        <begin position="1"/>
        <end position="79"/>
    </location>
</feature>
<sequence length="361" mass="40971">MATSVKNNGDEVSSQQPAKKFKKDSEDAGIAGKNGEELKGGHVEDQVKRDGANHQSEAASNDKDNKSSGDNANSAAKSEEELQKVIKELQKCQQKISSCVIKQAFSSALEQEFNDIRRPFIEERDELIKKIPDFWVQSFINHPTLTTILDEEDEKCLHHLKKIEVEEFDDAKSGFRIKFHFDDNPYFENKVLIKEFHQGSGGGEPAPTSTPINWKNTEWAERLREQAVNRSKNDKSRKRKSSGPSQTFFSWYLHYGGQAVDDIAKILKEEMWLDPVQFFLIHDQEDEESIEDEEDYEEDEEDESVDDKSIDLDSEDDEADEEEEEDGEGDEGDDDEDGNEESAEEGEGEGVADDDDDDDAE</sequence>
<comment type="similarity">
    <text evidence="1 2">Belongs to the nucleosome assembly protein (NAP) family.</text>
</comment>
<dbReference type="AlphaFoldDB" id="T1KBD1"/>
<dbReference type="eggNOG" id="KOG1508">
    <property type="taxonomic scope" value="Eukaryota"/>
</dbReference>
<dbReference type="EnsemblMetazoa" id="tetur08g03660.1">
    <property type="protein sequence ID" value="tetur08g03660.1"/>
    <property type="gene ID" value="tetur08g03660"/>
</dbReference>
<dbReference type="KEGG" id="tut:107362445"/>
<dbReference type="EMBL" id="CAEY01001946">
    <property type="status" value="NOT_ANNOTATED_CDS"/>
    <property type="molecule type" value="Genomic_DNA"/>
</dbReference>
<protein>
    <submittedName>
        <fullName evidence="4">Uncharacterized protein</fullName>
    </submittedName>
</protein>